<evidence type="ECO:0000313" key="2">
    <source>
        <dbReference type="EMBL" id="CAB0039967.1"/>
    </source>
</evidence>
<organism evidence="2 3">
    <name type="scientific">Trichogramma brassicae</name>
    <dbReference type="NCBI Taxonomy" id="86971"/>
    <lineage>
        <taxon>Eukaryota</taxon>
        <taxon>Metazoa</taxon>
        <taxon>Ecdysozoa</taxon>
        <taxon>Arthropoda</taxon>
        <taxon>Hexapoda</taxon>
        <taxon>Insecta</taxon>
        <taxon>Pterygota</taxon>
        <taxon>Neoptera</taxon>
        <taxon>Endopterygota</taxon>
        <taxon>Hymenoptera</taxon>
        <taxon>Apocrita</taxon>
        <taxon>Proctotrupomorpha</taxon>
        <taxon>Chalcidoidea</taxon>
        <taxon>Trichogrammatidae</taxon>
        <taxon>Trichogramma</taxon>
    </lineage>
</organism>
<feature type="region of interest" description="Disordered" evidence="1">
    <location>
        <begin position="196"/>
        <end position="221"/>
    </location>
</feature>
<sequence>MKIRLALNELVKTTYKAVQPLQLVLQGPGRKFRGRRELGILFLAMQGSDNYFPRNHLHHCVRRRSRRRERPKLHQARPAGLLDRRLPLRAPQPVAHGCRHAVSRTRLLCSHHGARQALTLARGAHTDNSVRGKTQSHRQRNQPVITVGSARLRQQPKPRPAQRRVHHRPDAIVIKAKDASTYAEILRTLKSEPTLQISQEQRPKHQTQCCWRPGAATQEKL</sequence>
<dbReference type="Proteomes" id="UP000479190">
    <property type="component" value="Unassembled WGS sequence"/>
</dbReference>
<dbReference type="EMBL" id="CADCXV010000987">
    <property type="protein sequence ID" value="CAB0039967.1"/>
    <property type="molecule type" value="Genomic_DNA"/>
</dbReference>
<protein>
    <submittedName>
        <fullName evidence="2">Uncharacterized protein</fullName>
    </submittedName>
</protein>
<name>A0A6H5IRW2_9HYME</name>
<proteinExistence type="predicted"/>
<feature type="compositionally biased region" description="Basic residues" evidence="1">
    <location>
        <begin position="154"/>
        <end position="166"/>
    </location>
</feature>
<gene>
    <name evidence="2" type="ORF">TBRA_LOCUS11705</name>
</gene>
<evidence type="ECO:0000313" key="3">
    <source>
        <dbReference type="Proteomes" id="UP000479190"/>
    </source>
</evidence>
<reference evidence="2 3" key="1">
    <citation type="submission" date="2020-02" db="EMBL/GenBank/DDBJ databases">
        <authorList>
            <person name="Ferguson B K."/>
        </authorList>
    </citation>
    <scope>NUCLEOTIDE SEQUENCE [LARGE SCALE GENOMIC DNA]</scope>
</reference>
<accession>A0A6H5IRW2</accession>
<feature type="region of interest" description="Disordered" evidence="1">
    <location>
        <begin position="147"/>
        <end position="166"/>
    </location>
</feature>
<keyword evidence="3" id="KW-1185">Reference proteome</keyword>
<dbReference type="AlphaFoldDB" id="A0A6H5IRW2"/>
<evidence type="ECO:0000256" key="1">
    <source>
        <dbReference type="SAM" id="MobiDB-lite"/>
    </source>
</evidence>